<dbReference type="NCBIfam" id="NF002834">
    <property type="entry name" value="PRK03011.1-5"/>
    <property type="match status" value="1"/>
</dbReference>
<evidence type="ECO:0000256" key="10">
    <source>
        <dbReference type="RuleBase" id="RU003835"/>
    </source>
</evidence>
<dbReference type="GO" id="GO:0047761">
    <property type="term" value="F:butyrate kinase activity"/>
    <property type="evidence" value="ECO:0007669"/>
    <property type="project" value="UniProtKB-UniRule"/>
</dbReference>
<protein>
    <recommendedName>
        <fullName evidence="9">Probable butyrate kinase</fullName>
        <shortName evidence="9">BK</shortName>
        <ecNumber evidence="9">2.7.2.7</ecNumber>
    </recommendedName>
    <alternativeName>
        <fullName evidence="9">Branched-chain carboxylic acid kinase</fullName>
    </alternativeName>
</protein>
<dbReference type="PROSITE" id="PS01076">
    <property type="entry name" value="ACETATE_KINASE_2"/>
    <property type="match status" value="1"/>
</dbReference>
<reference evidence="11 12" key="1">
    <citation type="submission" date="2013-08" db="EMBL/GenBank/DDBJ databases">
        <authorList>
            <person name="Huang J."/>
            <person name="Wang G."/>
        </authorList>
    </citation>
    <scope>NUCLEOTIDE SEQUENCE [LARGE SCALE GENOMIC DNA]</scope>
    <source>
        <strain evidence="11 12">JSM 072002</strain>
    </source>
</reference>
<dbReference type="GO" id="GO:0006083">
    <property type="term" value="P:acetate metabolic process"/>
    <property type="evidence" value="ECO:0007669"/>
    <property type="project" value="TreeGrafter"/>
</dbReference>
<dbReference type="Proteomes" id="UP000030401">
    <property type="component" value="Unassembled WGS sequence"/>
</dbReference>
<evidence type="ECO:0000256" key="3">
    <source>
        <dbReference type="ARBA" id="ARBA00022490"/>
    </source>
</evidence>
<keyword evidence="5 9" id="KW-0547">Nucleotide-binding</keyword>
<dbReference type="Pfam" id="PF00871">
    <property type="entry name" value="Acetate_kinase"/>
    <property type="match status" value="1"/>
</dbReference>
<dbReference type="GO" id="GO:0005524">
    <property type="term" value="F:ATP binding"/>
    <property type="evidence" value="ECO:0007669"/>
    <property type="project" value="UniProtKB-KW"/>
</dbReference>
<evidence type="ECO:0000256" key="8">
    <source>
        <dbReference type="ARBA" id="ARBA00048596"/>
    </source>
</evidence>
<comment type="similarity">
    <text evidence="2 9 10">Belongs to the acetokinase family.</text>
</comment>
<evidence type="ECO:0000256" key="5">
    <source>
        <dbReference type="ARBA" id="ARBA00022741"/>
    </source>
</evidence>
<dbReference type="EC" id="2.7.2.7" evidence="9"/>
<gene>
    <name evidence="9" type="primary">buk</name>
    <name evidence="11" type="ORF">N784_14145</name>
</gene>
<keyword evidence="3 9" id="KW-0963">Cytoplasm</keyword>
<dbReference type="InterPro" id="IPR043129">
    <property type="entry name" value="ATPase_NBD"/>
</dbReference>
<evidence type="ECO:0000256" key="1">
    <source>
        <dbReference type="ARBA" id="ARBA00004496"/>
    </source>
</evidence>
<dbReference type="CDD" id="cd24011">
    <property type="entry name" value="ASKHA_NBD_BK"/>
    <property type="match status" value="1"/>
</dbReference>
<evidence type="ECO:0000256" key="6">
    <source>
        <dbReference type="ARBA" id="ARBA00022777"/>
    </source>
</evidence>
<accession>A0A0A5G992</accession>
<dbReference type="PANTHER" id="PTHR21060">
    <property type="entry name" value="ACETATE KINASE"/>
    <property type="match status" value="1"/>
</dbReference>
<dbReference type="PIRSF" id="PIRSF036458">
    <property type="entry name" value="Butyrate_kin"/>
    <property type="match status" value="1"/>
</dbReference>
<dbReference type="Gene3D" id="3.30.420.40">
    <property type="match status" value="2"/>
</dbReference>
<evidence type="ECO:0000256" key="7">
    <source>
        <dbReference type="ARBA" id="ARBA00022840"/>
    </source>
</evidence>
<dbReference type="OrthoDB" id="9771859at2"/>
<evidence type="ECO:0000256" key="2">
    <source>
        <dbReference type="ARBA" id="ARBA00008748"/>
    </source>
</evidence>
<dbReference type="InterPro" id="IPR000890">
    <property type="entry name" value="Aliphatic_acid_kin_short-chain"/>
</dbReference>
<dbReference type="PRINTS" id="PR00471">
    <property type="entry name" value="ACETATEKNASE"/>
</dbReference>
<dbReference type="RefSeq" id="WP_036833137.1">
    <property type="nucleotide sequence ID" value="NZ_AVPG01000005.1"/>
</dbReference>
<dbReference type="InterPro" id="IPR023865">
    <property type="entry name" value="Aliphatic_acid_kinase_CS"/>
</dbReference>
<dbReference type="HAMAP" id="MF_00542">
    <property type="entry name" value="Butyrate_kinase"/>
    <property type="match status" value="1"/>
</dbReference>
<dbReference type="STRING" id="1385512.N784_14145"/>
<dbReference type="eggNOG" id="COG3426">
    <property type="taxonomic scope" value="Bacteria"/>
</dbReference>
<sequence>MKHRVLAINPGATSTKVACYENDELTFKKEFTYHYETISQYDSIMQQYHLRYQDIATFLQEMDMKIGSFDAVVGRGGLLPPVKAGAYRVNEAMLDCLEHRPVLQHASNLGASLAKGIAEVFGTEDCQAFIYDPVTVDQMEDVARISGSASIERKSIGHVLNMRAVSMKIADEQLGKPYEESRLVVAHIGGGSSASAHRNGRIIDLVSDDEGLFSTERSGGLPLKEIIPMCFQRTQKEMTELTRKKGGLVSYFGTNDARIVEEKAKNGDEQAQLILRAMAYQIAKTIGELATVLCGKVDAIILTGGLAYSEYVMNMVKERVSFLAPVHIVPGEEELLALAKGARRVLTGQEHAHTFIENEAIVASK</sequence>
<dbReference type="SUPFAM" id="SSF53067">
    <property type="entry name" value="Actin-like ATPase domain"/>
    <property type="match status" value="2"/>
</dbReference>
<comment type="catalytic activity">
    <reaction evidence="8 9">
        <text>butanoate + ATP = butanoyl phosphate + ADP</text>
        <dbReference type="Rhea" id="RHEA:13585"/>
        <dbReference type="ChEBI" id="CHEBI:17968"/>
        <dbReference type="ChEBI" id="CHEBI:30616"/>
        <dbReference type="ChEBI" id="CHEBI:58079"/>
        <dbReference type="ChEBI" id="CHEBI:456216"/>
        <dbReference type="EC" id="2.7.2.7"/>
    </reaction>
</comment>
<keyword evidence="7 9" id="KW-0067">ATP-binding</keyword>
<evidence type="ECO:0000256" key="9">
    <source>
        <dbReference type="HAMAP-Rule" id="MF_00542"/>
    </source>
</evidence>
<proteinExistence type="inferred from homology"/>
<keyword evidence="6 9" id="KW-0418">Kinase</keyword>
<keyword evidence="12" id="KW-1185">Reference proteome</keyword>
<dbReference type="NCBIfam" id="TIGR02707">
    <property type="entry name" value="butyr_kinase"/>
    <property type="match status" value="1"/>
</dbReference>
<dbReference type="AlphaFoldDB" id="A0A0A5G992"/>
<dbReference type="EMBL" id="AVPG01000005">
    <property type="protein sequence ID" value="KGX87748.1"/>
    <property type="molecule type" value="Genomic_DNA"/>
</dbReference>
<evidence type="ECO:0000256" key="4">
    <source>
        <dbReference type="ARBA" id="ARBA00022679"/>
    </source>
</evidence>
<evidence type="ECO:0000313" key="12">
    <source>
        <dbReference type="Proteomes" id="UP000030401"/>
    </source>
</evidence>
<organism evidence="11 12">
    <name type="scientific">Pontibacillus litoralis JSM 072002</name>
    <dbReference type="NCBI Taxonomy" id="1385512"/>
    <lineage>
        <taxon>Bacteria</taxon>
        <taxon>Bacillati</taxon>
        <taxon>Bacillota</taxon>
        <taxon>Bacilli</taxon>
        <taxon>Bacillales</taxon>
        <taxon>Bacillaceae</taxon>
        <taxon>Pontibacillus</taxon>
    </lineage>
</organism>
<comment type="subcellular location">
    <subcellularLocation>
        <location evidence="1 9">Cytoplasm</location>
    </subcellularLocation>
</comment>
<keyword evidence="4 9" id="KW-0808">Transferase</keyword>
<dbReference type="GO" id="GO:0005737">
    <property type="term" value="C:cytoplasm"/>
    <property type="evidence" value="ECO:0007669"/>
    <property type="project" value="UniProtKB-SubCell"/>
</dbReference>
<dbReference type="InterPro" id="IPR011245">
    <property type="entry name" value="Butyrate_kin"/>
</dbReference>
<dbReference type="PANTHER" id="PTHR21060:SF3">
    <property type="entry name" value="BUTYRATE KINASE 2-RELATED"/>
    <property type="match status" value="1"/>
</dbReference>
<comment type="caution">
    <text evidence="11">The sequence shown here is derived from an EMBL/GenBank/DDBJ whole genome shotgun (WGS) entry which is preliminary data.</text>
</comment>
<name>A0A0A5G992_9BACI</name>
<evidence type="ECO:0000313" key="11">
    <source>
        <dbReference type="EMBL" id="KGX87748.1"/>
    </source>
</evidence>
<dbReference type="GO" id="GO:0008776">
    <property type="term" value="F:acetate kinase activity"/>
    <property type="evidence" value="ECO:0007669"/>
    <property type="project" value="TreeGrafter"/>
</dbReference>